<name>A0A2A6BCH0_PRIPA</name>
<keyword evidence="2" id="KW-1185">Reference proteome</keyword>
<accession>A0A2A6BCH0</accession>
<dbReference type="Proteomes" id="UP000005239">
    <property type="component" value="Unassembled WGS sequence"/>
</dbReference>
<protein>
    <submittedName>
        <fullName evidence="1">Uncharacterized protein</fullName>
    </submittedName>
</protein>
<gene>
    <name evidence="1" type="primary">WBGene00277262</name>
</gene>
<dbReference type="AlphaFoldDB" id="A0A2A6BCH0"/>
<reference evidence="2" key="1">
    <citation type="journal article" date="2008" name="Nat. Genet.">
        <title>The Pristionchus pacificus genome provides a unique perspective on nematode lifestyle and parasitism.</title>
        <authorList>
            <person name="Dieterich C."/>
            <person name="Clifton S.W."/>
            <person name="Schuster L.N."/>
            <person name="Chinwalla A."/>
            <person name="Delehaunty K."/>
            <person name="Dinkelacker I."/>
            <person name="Fulton L."/>
            <person name="Fulton R."/>
            <person name="Godfrey J."/>
            <person name="Minx P."/>
            <person name="Mitreva M."/>
            <person name="Roeseler W."/>
            <person name="Tian H."/>
            <person name="Witte H."/>
            <person name="Yang S.P."/>
            <person name="Wilson R.K."/>
            <person name="Sommer R.J."/>
        </authorList>
    </citation>
    <scope>NUCLEOTIDE SEQUENCE [LARGE SCALE GENOMIC DNA]</scope>
    <source>
        <strain evidence="2">PS312</strain>
    </source>
</reference>
<evidence type="ECO:0000313" key="1">
    <source>
        <dbReference type="EnsemblMetazoa" id="PPA38893.1"/>
    </source>
</evidence>
<reference evidence="1" key="2">
    <citation type="submission" date="2022-06" db="UniProtKB">
        <authorList>
            <consortium name="EnsemblMetazoa"/>
        </authorList>
    </citation>
    <scope>IDENTIFICATION</scope>
    <source>
        <strain evidence="1">PS312</strain>
    </source>
</reference>
<proteinExistence type="predicted"/>
<accession>A0A8R1UV37</accession>
<dbReference type="EnsemblMetazoa" id="PPA38893.1">
    <property type="protein sequence ID" value="PPA38893.1"/>
    <property type="gene ID" value="WBGene00277262"/>
</dbReference>
<organism evidence="1 2">
    <name type="scientific">Pristionchus pacificus</name>
    <name type="common">Parasitic nematode worm</name>
    <dbReference type="NCBI Taxonomy" id="54126"/>
    <lineage>
        <taxon>Eukaryota</taxon>
        <taxon>Metazoa</taxon>
        <taxon>Ecdysozoa</taxon>
        <taxon>Nematoda</taxon>
        <taxon>Chromadorea</taxon>
        <taxon>Rhabditida</taxon>
        <taxon>Rhabditina</taxon>
        <taxon>Diplogasteromorpha</taxon>
        <taxon>Diplogasteroidea</taxon>
        <taxon>Neodiplogasteridae</taxon>
        <taxon>Pristionchus</taxon>
    </lineage>
</organism>
<evidence type="ECO:0000313" key="2">
    <source>
        <dbReference type="Proteomes" id="UP000005239"/>
    </source>
</evidence>
<sequence>TFWISEGLHMFVQHIVLINLLSAPRRAREEKTDLSGGFQSTQWITNHSQFTRRSNRVNHQFIQVTSSGPSPAVNRAKVKNEALNREMLVSFSPETSRSGTVSFNEFRPPAN</sequence>